<dbReference type="OrthoDB" id="5189532at2"/>
<dbReference type="Proteomes" id="UP000460272">
    <property type="component" value="Unassembled WGS sequence"/>
</dbReference>
<dbReference type="EMBL" id="RPFW01000003">
    <property type="protein sequence ID" value="TVZ03768.1"/>
    <property type="molecule type" value="Genomic_DNA"/>
</dbReference>
<protein>
    <submittedName>
        <fullName evidence="1">Uncharacterized protein</fullName>
    </submittedName>
</protein>
<organism evidence="1 2">
    <name type="scientific">Trebonia kvetii</name>
    <dbReference type="NCBI Taxonomy" id="2480626"/>
    <lineage>
        <taxon>Bacteria</taxon>
        <taxon>Bacillati</taxon>
        <taxon>Actinomycetota</taxon>
        <taxon>Actinomycetes</taxon>
        <taxon>Streptosporangiales</taxon>
        <taxon>Treboniaceae</taxon>
        <taxon>Trebonia</taxon>
    </lineage>
</organism>
<keyword evidence="2" id="KW-1185">Reference proteome</keyword>
<proteinExistence type="predicted"/>
<evidence type="ECO:0000313" key="1">
    <source>
        <dbReference type="EMBL" id="TVZ03768.1"/>
    </source>
</evidence>
<accession>A0A6P2BXW6</accession>
<gene>
    <name evidence="1" type="ORF">EAS64_14990</name>
</gene>
<evidence type="ECO:0000313" key="2">
    <source>
        <dbReference type="Proteomes" id="UP000460272"/>
    </source>
</evidence>
<dbReference type="AlphaFoldDB" id="A0A6P2BXW6"/>
<reference evidence="1 2" key="1">
    <citation type="submission" date="2018-11" db="EMBL/GenBank/DDBJ databases">
        <title>Trebonia kvetii gen.nov., sp.nov., a novel acidophilic actinobacterium, and proposal of the new actinobacterial family Treboniaceae fam. nov.</title>
        <authorList>
            <person name="Rapoport D."/>
            <person name="Sagova-Mareckova M."/>
            <person name="Sedlacek I."/>
            <person name="Provaznik J."/>
            <person name="Kralova S."/>
            <person name="Pavlinic D."/>
            <person name="Benes V."/>
            <person name="Kopecky J."/>
        </authorList>
    </citation>
    <scope>NUCLEOTIDE SEQUENCE [LARGE SCALE GENOMIC DNA]</scope>
    <source>
        <strain evidence="1 2">15Tr583</strain>
    </source>
</reference>
<dbReference type="RefSeq" id="WP_145853639.1">
    <property type="nucleotide sequence ID" value="NZ_RPFW01000003.1"/>
</dbReference>
<sequence>MDAVRYQGEDISHYVPQILYVIDSEQRFDSVQAALEFVKQHHHENTQAGAHGLQQFEAVAAQTNLVVVSSR</sequence>
<name>A0A6P2BXW6_9ACTN</name>
<comment type="caution">
    <text evidence="1">The sequence shown here is derived from an EMBL/GenBank/DDBJ whole genome shotgun (WGS) entry which is preliminary data.</text>
</comment>